<dbReference type="InterPro" id="IPR000727">
    <property type="entry name" value="T_SNARE_dom"/>
</dbReference>
<feature type="transmembrane region" description="Helical" evidence="4">
    <location>
        <begin position="219"/>
        <end position="239"/>
    </location>
</feature>
<keyword evidence="7" id="KW-1185">Reference proteome</keyword>
<feature type="region of interest" description="Disordered" evidence="3">
    <location>
        <begin position="110"/>
        <end position="143"/>
    </location>
</feature>
<evidence type="ECO:0000259" key="5">
    <source>
        <dbReference type="PROSITE" id="PS50192"/>
    </source>
</evidence>
<dbReference type="Gene3D" id="1.20.5.110">
    <property type="match status" value="1"/>
</dbReference>
<feature type="transmembrane region" description="Helical" evidence="4">
    <location>
        <begin position="245"/>
        <end position="265"/>
    </location>
</feature>
<keyword evidence="4" id="KW-1133">Transmembrane helix</keyword>
<dbReference type="InterPro" id="IPR028676">
    <property type="entry name" value="STX17_SNARE"/>
</dbReference>
<dbReference type="PROSITE" id="PS50192">
    <property type="entry name" value="T_SNARE"/>
    <property type="match status" value="1"/>
</dbReference>
<feature type="compositionally biased region" description="Polar residues" evidence="3">
    <location>
        <begin position="111"/>
        <end position="125"/>
    </location>
</feature>
<gene>
    <name evidence="6" type="ORF">ACEWY4_019441</name>
</gene>
<dbReference type="Pfam" id="PF26585">
    <property type="entry name" value="STX17_N"/>
    <property type="match status" value="1"/>
</dbReference>
<keyword evidence="4" id="KW-0472">Membrane</keyword>
<accession>A0ABD1J9P9</accession>
<reference evidence="6 7" key="1">
    <citation type="submission" date="2024-09" db="EMBL/GenBank/DDBJ databases">
        <title>A chromosome-level genome assembly of Gray's grenadier anchovy, Coilia grayii.</title>
        <authorList>
            <person name="Fu Z."/>
        </authorList>
    </citation>
    <scope>NUCLEOTIDE SEQUENCE [LARGE SCALE GENOMIC DNA]</scope>
    <source>
        <strain evidence="6">G4</strain>
        <tissue evidence="6">Muscle</tissue>
    </source>
</reference>
<dbReference type="PANTHER" id="PTHR19957:SF139">
    <property type="entry name" value="SYNTAXIN-17"/>
    <property type="match status" value="1"/>
</dbReference>
<dbReference type="InterPro" id="IPR006012">
    <property type="entry name" value="Syntaxin/epimorphin_CS"/>
</dbReference>
<evidence type="ECO:0000256" key="2">
    <source>
        <dbReference type="ARBA" id="ARBA00023054"/>
    </source>
</evidence>
<dbReference type="Proteomes" id="UP001591681">
    <property type="component" value="Unassembled WGS sequence"/>
</dbReference>
<dbReference type="EMBL" id="JBHFQA010000017">
    <property type="protein sequence ID" value="KAL2083923.1"/>
    <property type="molecule type" value="Genomic_DNA"/>
</dbReference>
<dbReference type="SMART" id="SM00397">
    <property type="entry name" value="t_SNARE"/>
    <property type="match status" value="1"/>
</dbReference>
<dbReference type="SUPFAM" id="SSF47661">
    <property type="entry name" value="t-snare proteins"/>
    <property type="match status" value="1"/>
</dbReference>
<dbReference type="CDD" id="cd15846">
    <property type="entry name" value="SNARE_syntaxin17"/>
    <property type="match status" value="1"/>
</dbReference>
<proteinExistence type="inferred from homology"/>
<comment type="similarity">
    <text evidence="1">Belongs to the syntaxin family.</text>
</comment>
<organism evidence="6 7">
    <name type="scientific">Coilia grayii</name>
    <name type="common">Gray's grenadier anchovy</name>
    <dbReference type="NCBI Taxonomy" id="363190"/>
    <lineage>
        <taxon>Eukaryota</taxon>
        <taxon>Metazoa</taxon>
        <taxon>Chordata</taxon>
        <taxon>Craniata</taxon>
        <taxon>Vertebrata</taxon>
        <taxon>Euteleostomi</taxon>
        <taxon>Actinopterygii</taxon>
        <taxon>Neopterygii</taxon>
        <taxon>Teleostei</taxon>
        <taxon>Clupei</taxon>
        <taxon>Clupeiformes</taxon>
        <taxon>Clupeoidei</taxon>
        <taxon>Engraulidae</taxon>
        <taxon>Coilinae</taxon>
        <taxon>Coilia</taxon>
    </lineage>
</organism>
<dbReference type="InterPro" id="IPR010989">
    <property type="entry name" value="SNARE"/>
</dbReference>
<evidence type="ECO:0000313" key="6">
    <source>
        <dbReference type="EMBL" id="KAL2083923.1"/>
    </source>
</evidence>
<sequence>MSEGTGKLPLRRLESPIHKFTKVVIPTDLQRLQQHQHNIEKFQRCQQWDRLHQEHVNSSRTVQQLRSNLREMEKLCGRVRGEDAASLEKLVSPVREQASAAAQDFLRLHSQPVNHSPPTQPIGSRTQHDPPYGNEDMDATSPAVTQTQLPAIPPEQNAAESWGSLEEDLLELSGLVNEFASLVHAQQEKIDSIEDNVSVAAANVEEGARSLGKAASSGLAVLPVAGALVGGVLGGPLGLMAGFKLVGVATAIGGGIIGFASGNLIQKRKRERVDLQLQQLDNTHAD</sequence>
<evidence type="ECO:0000256" key="4">
    <source>
        <dbReference type="SAM" id="Phobius"/>
    </source>
</evidence>
<keyword evidence="2" id="KW-0175">Coiled coil</keyword>
<protein>
    <recommendedName>
        <fullName evidence="5">t-SNARE coiled-coil homology domain-containing protein</fullName>
    </recommendedName>
</protein>
<dbReference type="AlphaFoldDB" id="A0ABD1J9P9"/>
<feature type="domain" description="T-SNARE coiled-coil homology" evidence="5">
    <location>
        <begin position="152"/>
        <end position="214"/>
    </location>
</feature>
<evidence type="ECO:0000256" key="3">
    <source>
        <dbReference type="SAM" id="MobiDB-lite"/>
    </source>
</evidence>
<keyword evidence="4" id="KW-0812">Transmembrane</keyword>
<dbReference type="PANTHER" id="PTHR19957">
    <property type="entry name" value="SYNTAXIN"/>
    <property type="match status" value="1"/>
</dbReference>
<comment type="caution">
    <text evidence="6">The sequence shown here is derived from an EMBL/GenBank/DDBJ whole genome shotgun (WGS) entry which is preliminary data.</text>
</comment>
<name>A0ABD1J9P9_9TELE</name>
<dbReference type="InterPro" id="IPR045242">
    <property type="entry name" value="Syntaxin"/>
</dbReference>
<dbReference type="PROSITE" id="PS00914">
    <property type="entry name" value="SYNTAXIN"/>
    <property type="match status" value="1"/>
</dbReference>
<evidence type="ECO:0000256" key="1">
    <source>
        <dbReference type="ARBA" id="ARBA00009063"/>
    </source>
</evidence>
<dbReference type="InterPro" id="IPR059001">
    <property type="entry name" value="STX17_N"/>
</dbReference>
<evidence type="ECO:0000313" key="7">
    <source>
        <dbReference type="Proteomes" id="UP001591681"/>
    </source>
</evidence>